<name>A0AAP2GWG3_9BACT</name>
<comment type="caution">
    <text evidence="1">The sequence shown here is derived from an EMBL/GenBank/DDBJ whole genome shotgun (WGS) entry which is preliminary data.</text>
</comment>
<accession>A0AAP2GWG3</accession>
<gene>
    <name evidence="1" type="ORF">KK062_29170</name>
</gene>
<dbReference type="Proteomes" id="UP001319080">
    <property type="component" value="Unassembled WGS sequence"/>
</dbReference>
<sequence length="180" mass="20632">MLLDGDIIFQSSKSGQSYAVQLATHSPYSHVGLVYIIDGSYWVYEAVQPVRLTPLNNWIHHGDGGHFIVKRLKNRDQVLTSEKVQEMKAIGKRFNGLDYDLHFGWSDDRMYCSELVWKIYHEALGIDVGQLQTLREFDLTHPVVKEIVQRRYGDDIPLDEQVISPAAIFASDKLITVQEK</sequence>
<dbReference type="SUPFAM" id="SSF54001">
    <property type="entry name" value="Cysteine proteinases"/>
    <property type="match status" value="1"/>
</dbReference>
<dbReference type="EMBL" id="JAHESE010000061">
    <property type="protein sequence ID" value="MBT1712350.1"/>
    <property type="molecule type" value="Genomic_DNA"/>
</dbReference>
<dbReference type="Gene3D" id="3.90.1720.10">
    <property type="entry name" value="endopeptidase domain like (from Nostoc punctiforme)"/>
    <property type="match status" value="1"/>
</dbReference>
<dbReference type="InterPro" id="IPR024453">
    <property type="entry name" value="Peptidase_C92"/>
</dbReference>
<dbReference type="NCBIfam" id="NF007458">
    <property type="entry name" value="PRK10030.1"/>
    <property type="match status" value="1"/>
</dbReference>
<dbReference type="InterPro" id="IPR038765">
    <property type="entry name" value="Papain-like_cys_pep_sf"/>
</dbReference>
<evidence type="ECO:0000313" key="2">
    <source>
        <dbReference type="Proteomes" id="UP001319080"/>
    </source>
</evidence>
<protein>
    <submittedName>
        <fullName evidence="1">YiiX family permuted papain-like enzyme</fullName>
    </submittedName>
</protein>
<evidence type="ECO:0000313" key="1">
    <source>
        <dbReference type="EMBL" id="MBT1712350.1"/>
    </source>
</evidence>
<dbReference type="AlphaFoldDB" id="A0AAP2GWG3"/>
<organism evidence="1 2">
    <name type="scientific">Dawidia cretensis</name>
    <dbReference type="NCBI Taxonomy" id="2782350"/>
    <lineage>
        <taxon>Bacteria</taxon>
        <taxon>Pseudomonadati</taxon>
        <taxon>Bacteroidota</taxon>
        <taxon>Cytophagia</taxon>
        <taxon>Cytophagales</taxon>
        <taxon>Chryseotaleaceae</taxon>
        <taxon>Dawidia</taxon>
    </lineage>
</organism>
<keyword evidence="2" id="KW-1185">Reference proteome</keyword>
<reference evidence="1 2" key="1">
    <citation type="submission" date="2021-05" db="EMBL/GenBank/DDBJ databases">
        <title>A Polyphasic approach of four new species of the genus Ohtaekwangia: Ohtaekwangia histidinii sp. nov., Ohtaekwangia cretensis sp. nov., Ohtaekwangia indiensis sp. nov., Ohtaekwangia reichenbachii sp. nov. from diverse environment.</title>
        <authorList>
            <person name="Octaviana S."/>
        </authorList>
    </citation>
    <scope>NUCLEOTIDE SEQUENCE [LARGE SCALE GENOMIC DNA]</scope>
    <source>
        <strain evidence="1 2">PWU5</strain>
    </source>
</reference>
<dbReference type="Pfam" id="PF05708">
    <property type="entry name" value="Peptidase_C92"/>
    <property type="match status" value="1"/>
</dbReference>
<proteinExistence type="predicted"/>
<dbReference type="RefSeq" id="WP_254087915.1">
    <property type="nucleotide sequence ID" value="NZ_JAHESE010000061.1"/>
</dbReference>